<organism evidence="2 3">
    <name type="scientific">Musa troglodytarum</name>
    <name type="common">fe'i banana</name>
    <dbReference type="NCBI Taxonomy" id="320322"/>
    <lineage>
        <taxon>Eukaryota</taxon>
        <taxon>Viridiplantae</taxon>
        <taxon>Streptophyta</taxon>
        <taxon>Embryophyta</taxon>
        <taxon>Tracheophyta</taxon>
        <taxon>Spermatophyta</taxon>
        <taxon>Magnoliopsida</taxon>
        <taxon>Liliopsida</taxon>
        <taxon>Zingiberales</taxon>
        <taxon>Musaceae</taxon>
        <taxon>Musa</taxon>
    </lineage>
</organism>
<dbReference type="OrthoDB" id="10250458at2759"/>
<reference evidence="2" key="1">
    <citation type="submission" date="2022-05" db="EMBL/GenBank/DDBJ databases">
        <title>The Musa troglodytarum L. genome provides insights into the mechanism of non-climacteric behaviour and enrichment of carotenoids.</title>
        <authorList>
            <person name="Wang J."/>
        </authorList>
    </citation>
    <scope>NUCLEOTIDE SEQUENCE</scope>
    <source>
        <tissue evidence="2">Leaf</tissue>
    </source>
</reference>
<feature type="compositionally biased region" description="Basic and acidic residues" evidence="1">
    <location>
        <begin position="126"/>
        <end position="149"/>
    </location>
</feature>
<accession>A0A9E7I719</accession>
<dbReference type="AlphaFoldDB" id="A0A9E7I719"/>
<evidence type="ECO:0000256" key="1">
    <source>
        <dbReference type="SAM" id="MobiDB-lite"/>
    </source>
</evidence>
<dbReference type="EMBL" id="CP097511">
    <property type="protein sequence ID" value="URE46556.1"/>
    <property type="molecule type" value="Genomic_DNA"/>
</dbReference>
<feature type="compositionally biased region" description="Basic and acidic residues" evidence="1">
    <location>
        <begin position="105"/>
        <end position="114"/>
    </location>
</feature>
<evidence type="ECO:0000313" key="3">
    <source>
        <dbReference type="Proteomes" id="UP001055439"/>
    </source>
</evidence>
<dbReference type="Proteomes" id="UP001055439">
    <property type="component" value="Chromosome 9"/>
</dbReference>
<feature type="region of interest" description="Disordered" evidence="1">
    <location>
        <begin position="200"/>
        <end position="234"/>
    </location>
</feature>
<name>A0A9E7I719_9LILI</name>
<protein>
    <submittedName>
        <fullName evidence="2">Uncharacterized protein</fullName>
    </submittedName>
</protein>
<keyword evidence="3" id="KW-1185">Reference proteome</keyword>
<dbReference type="PANTHER" id="PTHR33912">
    <property type="entry name" value="OS01G0939400 PROTEIN"/>
    <property type="match status" value="1"/>
</dbReference>
<feature type="region of interest" description="Disordered" evidence="1">
    <location>
        <begin position="91"/>
        <end position="160"/>
    </location>
</feature>
<sequence length="263" mass="28068">MVQDSLCLIDHSFAPCDDFVATGRDVPTLPEKSSNAGPESIECGSKFAACYPTNCDTGDQCFCCKFAPGSACYPTEGECRDHCHPPYPRLKLASPSPHPQPPHPGDGDHLHPSCDHIISSPRLRLRTPDAMEIKIPRRGDGKNGKEGKKPPSRLQRQAPGTLQLDAKMKDALALPENAAASAPIPLLSPLVPSPPLWDIQETGSRGEEDKGVDGAGGDVGMETTSPPSPPEGWRHPALAVAAAEPASLVPLFEFQCSMVRNLQ</sequence>
<dbReference type="PANTHER" id="PTHR33912:SF5">
    <property type="entry name" value="F22G5.17"/>
    <property type="match status" value="1"/>
</dbReference>
<proteinExistence type="predicted"/>
<dbReference type="InterPro" id="IPR040381">
    <property type="entry name" value="At4g14450-like"/>
</dbReference>
<gene>
    <name evidence="2" type="ORF">MUK42_21134</name>
</gene>
<evidence type="ECO:0000313" key="2">
    <source>
        <dbReference type="EMBL" id="URE46556.1"/>
    </source>
</evidence>